<keyword evidence="6" id="KW-0326">Glycosidase</keyword>
<dbReference type="Gene3D" id="2.70.98.30">
    <property type="entry name" value="Golgi alpha-mannosidase II, domain 4"/>
    <property type="match status" value="1"/>
</dbReference>
<sequence>MLKKVRRKVKAFVTKPFKKPNKSRPPRPPSPPPTPPLSQPPSPPTPTMSSSRQKNAPFLFPRSESSVLPDPSRFFSHDLLSTPLPTNSFFQNFTLKNGDQAEYFHPYIIKPSPSSSLSISYPTLSHNSAFIFEPFNADITITGSDGSDPHSRKTHLISSFSDLGVTLDFPSSNLRFFLVRGSPFITCSVSNSTVTISTIHAVLSFSGNTSSTKYTVKLNNNQTWLIYASSPVHLNQTGVSSITCGDGFSGILRFAVLPDPIPDFESILDRFSCCYPISGDADLTKPFTLEYNWEKRGYGDLLMLAHPLHLKLLSTNDCSISLLENFRYRSIDGDLVGIVGDSWVLRPDPVSVTWHSIKGVKEVHHEEIISSLVKDVNALDSSAPVTNSSYFYAKLIARAARLALIAEEVCYLDVIPAIKKYLRDMIEPWLDGSFEPNGFLYDSKWGGVITKQGSRDSGADFGFGIYNDHHYHLGYFLYAIAVLVKIDPLWGKRFRPQAYALMADFMTLGKKKKEKKGGSFRSDSVYPRLRCFDLFKLHSWAGGLTEFADGRNQESTSEAVNGYYSAALLGLAYGDTHLVAAASTVLTLEIHAAKMWWQVKEGDTIYPADFTAENRVVGVLWSTKRDSGLWFAPKEWKECRLGIQLLPLLPVSEILFSDVKFVKQLVNWTMPALGREGVGEGWKGFVYALESIYDKEGAMEKVRGLNGHDDGNSLSNLLWWIHSRSGDDDDEDDEDGYGGHGGGGKYCSFGHYCN</sequence>
<evidence type="ECO:0000259" key="10">
    <source>
        <dbReference type="Pfam" id="PF03639"/>
    </source>
</evidence>
<keyword evidence="8" id="KW-0624">Polysaccharide degradation</keyword>
<evidence type="ECO:0000313" key="13">
    <source>
        <dbReference type="Proteomes" id="UP001642260"/>
    </source>
</evidence>
<feature type="domain" description="Glycosyl hydrolase family 81 N-terminal" evidence="10">
    <location>
        <begin position="80"/>
        <end position="353"/>
    </location>
</feature>
<name>A0ABC8JH61_ERUVS</name>
<reference evidence="12 13" key="1">
    <citation type="submission" date="2022-03" db="EMBL/GenBank/DDBJ databases">
        <authorList>
            <person name="Macdonald S."/>
            <person name="Ahmed S."/>
            <person name="Newling K."/>
        </authorList>
    </citation>
    <scope>NUCLEOTIDE SEQUENCE [LARGE SCALE GENOMIC DNA]</scope>
</reference>
<dbReference type="Pfam" id="PF17652">
    <property type="entry name" value="Glyco_hydro81C"/>
    <property type="match status" value="1"/>
</dbReference>
<keyword evidence="13" id="KW-1185">Reference proteome</keyword>
<dbReference type="InterPro" id="IPR040720">
    <property type="entry name" value="GH81_C"/>
</dbReference>
<evidence type="ECO:0000259" key="11">
    <source>
        <dbReference type="Pfam" id="PF17652"/>
    </source>
</evidence>
<evidence type="ECO:0000256" key="3">
    <source>
        <dbReference type="ARBA" id="ARBA00012780"/>
    </source>
</evidence>
<dbReference type="PANTHER" id="PTHR31983:SF0">
    <property type="entry name" value="GLUCAN ENDO-1,3-BETA-D-GLUCOSIDASE 2"/>
    <property type="match status" value="1"/>
</dbReference>
<dbReference type="EC" id="3.2.1.39" evidence="3"/>
<comment type="catalytic activity">
    <reaction evidence="1">
        <text>Hydrolysis of (1-&gt;3)-beta-D-glucosidic linkages in (1-&gt;3)-beta-D-glucans.</text>
        <dbReference type="EC" id="3.2.1.39"/>
    </reaction>
</comment>
<evidence type="ECO:0000256" key="2">
    <source>
        <dbReference type="ARBA" id="ARBA00010730"/>
    </source>
</evidence>
<keyword evidence="4" id="KW-0378">Hydrolase</keyword>
<evidence type="ECO:0000256" key="5">
    <source>
        <dbReference type="ARBA" id="ARBA00023277"/>
    </source>
</evidence>
<dbReference type="PROSITE" id="PS52008">
    <property type="entry name" value="GH81"/>
    <property type="match status" value="1"/>
</dbReference>
<comment type="caution">
    <text evidence="12">The sequence shown here is derived from an EMBL/GenBank/DDBJ whole genome shotgun (WGS) entry which is preliminary data.</text>
</comment>
<gene>
    <name evidence="12" type="ORF">ERUC_LOCUS11168</name>
</gene>
<feature type="compositionally biased region" description="Pro residues" evidence="9">
    <location>
        <begin position="26"/>
        <end position="46"/>
    </location>
</feature>
<dbReference type="Proteomes" id="UP001642260">
    <property type="component" value="Unassembled WGS sequence"/>
</dbReference>
<proteinExistence type="inferred from homology"/>
<dbReference type="AlphaFoldDB" id="A0ABC8JH61"/>
<protein>
    <recommendedName>
        <fullName evidence="3">glucan endo-1,3-beta-D-glucosidase</fullName>
        <ecNumber evidence="3">3.2.1.39</ecNumber>
    </recommendedName>
</protein>
<feature type="compositionally biased region" description="Basic residues" evidence="9">
    <location>
        <begin position="1"/>
        <end position="25"/>
    </location>
</feature>
<feature type="region of interest" description="Disordered" evidence="9">
    <location>
        <begin position="1"/>
        <end position="54"/>
    </location>
</feature>
<dbReference type="InterPro" id="IPR005200">
    <property type="entry name" value="Endo-beta-glucanase"/>
</dbReference>
<feature type="domain" description="Glycosyl hydrolase family 81 C-terminal" evidence="11">
    <location>
        <begin position="362"/>
        <end position="720"/>
    </location>
</feature>
<evidence type="ECO:0000256" key="6">
    <source>
        <dbReference type="ARBA" id="ARBA00023295"/>
    </source>
</evidence>
<accession>A0ABC8JH61</accession>
<dbReference type="EMBL" id="CAKOAT010108487">
    <property type="protein sequence ID" value="CAH8327817.1"/>
    <property type="molecule type" value="Genomic_DNA"/>
</dbReference>
<evidence type="ECO:0000256" key="9">
    <source>
        <dbReference type="SAM" id="MobiDB-lite"/>
    </source>
</evidence>
<dbReference type="GO" id="GO:0071555">
    <property type="term" value="P:cell wall organization"/>
    <property type="evidence" value="ECO:0007669"/>
    <property type="project" value="UniProtKB-KW"/>
</dbReference>
<keyword evidence="5" id="KW-0119">Carbohydrate metabolism</keyword>
<evidence type="ECO:0000313" key="12">
    <source>
        <dbReference type="EMBL" id="CAH8327817.1"/>
    </source>
</evidence>
<dbReference type="GO" id="GO:0000272">
    <property type="term" value="P:polysaccharide catabolic process"/>
    <property type="evidence" value="ECO:0007669"/>
    <property type="project" value="UniProtKB-KW"/>
</dbReference>
<evidence type="ECO:0000256" key="4">
    <source>
        <dbReference type="ARBA" id="ARBA00022801"/>
    </source>
</evidence>
<evidence type="ECO:0000256" key="1">
    <source>
        <dbReference type="ARBA" id="ARBA00000382"/>
    </source>
</evidence>
<dbReference type="GO" id="GO:0042973">
    <property type="term" value="F:glucan endo-1,3-beta-D-glucosidase activity"/>
    <property type="evidence" value="ECO:0007669"/>
    <property type="project" value="UniProtKB-EC"/>
</dbReference>
<organism evidence="12 13">
    <name type="scientific">Eruca vesicaria subsp. sativa</name>
    <name type="common">Garden rocket</name>
    <name type="synonym">Eruca sativa</name>
    <dbReference type="NCBI Taxonomy" id="29727"/>
    <lineage>
        <taxon>Eukaryota</taxon>
        <taxon>Viridiplantae</taxon>
        <taxon>Streptophyta</taxon>
        <taxon>Embryophyta</taxon>
        <taxon>Tracheophyta</taxon>
        <taxon>Spermatophyta</taxon>
        <taxon>Magnoliopsida</taxon>
        <taxon>eudicotyledons</taxon>
        <taxon>Gunneridae</taxon>
        <taxon>Pentapetalae</taxon>
        <taxon>rosids</taxon>
        <taxon>malvids</taxon>
        <taxon>Brassicales</taxon>
        <taxon>Brassicaceae</taxon>
        <taxon>Brassiceae</taxon>
        <taxon>Eruca</taxon>
    </lineage>
</organism>
<keyword evidence="7" id="KW-0961">Cell wall biogenesis/degradation</keyword>
<dbReference type="InterPro" id="IPR040451">
    <property type="entry name" value="GH81_N"/>
</dbReference>
<comment type="similarity">
    <text evidence="2">Belongs to the glycosyl hydrolase 81 family.</text>
</comment>
<evidence type="ECO:0000256" key="8">
    <source>
        <dbReference type="ARBA" id="ARBA00023326"/>
    </source>
</evidence>
<dbReference type="PANTHER" id="PTHR31983">
    <property type="entry name" value="ENDO-1,3(4)-BETA-GLUCANASE 1"/>
    <property type="match status" value="1"/>
</dbReference>
<dbReference type="Pfam" id="PF03639">
    <property type="entry name" value="Glyco_hydro_81"/>
    <property type="match status" value="1"/>
</dbReference>
<evidence type="ECO:0000256" key="7">
    <source>
        <dbReference type="ARBA" id="ARBA00023316"/>
    </source>
</evidence>